<dbReference type="GO" id="GO:0005730">
    <property type="term" value="C:nucleolus"/>
    <property type="evidence" value="ECO:0007669"/>
    <property type="project" value="UniProtKB-SubCell"/>
</dbReference>
<evidence type="ECO:0000313" key="9">
    <source>
        <dbReference type="EMBL" id="RDB24884.1"/>
    </source>
</evidence>
<dbReference type="Pfam" id="PF10153">
    <property type="entry name" value="Efg1"/>
    <property type="match status" value="1"/>
</dbReference>
<organism evidence="9 10">
    <name type="scientific">Hypsizygus marmoreus</name>
    <name type="common">White beech mushroom</name>
    <name type="synonym">Agaricus marmoreus</name>
    <dbReference type="NCBI Taxonomy" id="39966"/>
    <lineage>
        <taxon>Eukaryota</taxon>
        <taxon>Fungi</taxon>
        <taxon>Dikarya</taxon>
        <taxon>Basidiomycota</taxon>
        <taxon>Agaricomycotina</taxon>
        <taxon>Agaricomycetes</taxon>
        <taxon>Agaricomycetidae</taxon>
        <taxon>Agaricales</taxon>
        <taxon>Tricholomatineae</taxon>
        <taxon>Lyophyllaceae</taxon>
        <taxon>Hypsizygus</taxon>
    </lineage>
</organism>
<dbReference type="InterPro" id="IPR050786">
    <property type="entry name" value="EFG1_rRNA-proc"/>
</dbReference>
<feature type="region of interest" description="Disordered" evidence="8">
    <location>
        <begin position="194"/>
        <end position="256"/>
    </location>
</feature>
<evidence type="ECO:0000256" key="4">
    <source>
        <dbReference type="ARBA" id="ARBA00019827"/>
    </source>
</evidence>
<protein>
    <recommendedName>
        <fullName evidence="3">rRNA-processing protein EFG1</fullName>
    </recommendedName>
    <alternativeName>
        <fullName evidence="4">rRNA-processing protein efg1</fullName>
    </alternativeName>
</protein>
<evidence type="ECO:0000256" key="8">
    <source>
        <dbReference type="SAM" id="MobiDB-lite"/>
    </source>
</evidence>
<dbReference type="STRING" id="39966.A0A369JZK8"/>
<dbReference type="OrthoDB" id="47732at2759"/>
<comment type="similarity">
    <text evidence="2">Belongs to the EFG1 family.</text>
</comment>
<evidence type="ECO:0000256" key="1">
    <source>
        <dbReference type="ARBA" id="ARBA00004604"/>
    </source>
</evidence>
<feature type="compositionally biased region" description="Polar residues" evidence="8">
    <location>
        <begin position="1"/>
        <end position="22"/>
    </location>
</feature>
<evidence type="ECO:0000256" key="3">
    <source>
        <dbReference type="ARBA" id="ARBA00018689"/>
    </source>
</evidence>
<dbReference type="Proteomes" id="UP000076154">
    <property type="component" value="Unassembled WGS sequence"/>
</dbReference>
<dbReference type="FunCoup" id="A0A369JZK8">
    <property type="interactions" value="30"/>
</dbReference>
<dbReference type="EMBL" id="LUEZ02000041">
    <property type="protein sequence ID" value="RDB24884.1"/>
    <property type="molecule type" value="Genomic_DNA"/>
</dbReference>
<feature type="compositionally biased region" description="Basic and acidic residues" evidence="8">
    <location>
        <begin position="217"/>
        <end position="240"/>
    </location>
</feature>
<keyword evidence="6" id="KW-0175">Coiled coil</keyword>
<dbReference type="AlphaFoldDB" id="A0A369JZK8"/>
<dbReference type="InParanoid" id="A0A369JZK8"/>
<name>A0A369JZK8_HYPMA</name>
<reference evidence="9" key="1">
    <citation type="submission" date="2018-04" db="EMBL/GenBank/DDBJ databases">
        <title>Whole genome sequencing of Hypsizygus marmoreus.</title>
        <authorList>
            <person name="Choi I.-G."/>
            <person name="Min B."/>
            <person name="Kim J.-G."/>
            <person name="Kim S."/>
            <person name="Oh Y.-L."/>
            <person name="Kong W.-S."/>
            <person name="Park H."/>
            <person name="Jeong J."/>
            <person name="Song E.-S."/>
        </authorList>
    </citation>
    <scope>NUCLEOTIDE SEQUENCE [LARGE SCALE GENOMIC DNA]</scope>
    <source>
        <strain evidence="9">51987-8</strain>
    </source>
</reference>
<evidence type="ECO:0000256" key="6">
    <source>
        <dbReference type="ARBA" id="ARBA00023054"/>
    </source>
</evidence>
<keyword evidence="10" id="KW-1185">Reference proteome</keyword>
<keyword evidence="7" id="KW-0539">Nucleus</keyword>
<dbReference type="GO" id="GO:0030688">
    <property type="term" value="C:preribosome, small subunit precursor"/>
    <property type="evidence" value="ECO:0007669"/>
    <property type="project" value="TreeGrafter"/>
</dbReference>
<gene>
    <name evidence="9" type="primary">EFG1</name>
    <name evidence="9" type="ORF">Hypma_007387</name>
</gene>
<dbReference type="InterPro" id="IPR019310">
    <property type="entry name" value="Efg1"/>
</dbReference>
<comment type="subcellular location">
    <subcellularLocation>
        <location evidence="1">Nucleus</location>
        <location evidence="1">Nucleolus</location>
    </subcellularLocation>
</comment>
<dbReference type="PANTHER" id="PTHR33911:SF1">
    <property type="entry name" value="RRNA-PROCESSING PROTEIN EFG1"/>
    <property type="match status" value="1"/>
</dbReference>
<feature type="compositionally biased region" description="Acidic residues" evidence="8">
    <location>
        <begin position="246"/>
        <end position="256"/>
    </location>
</feature>
<evidence type="ECO:0000313" key="10">
    <source>
        <dbReference type="Proteomes" id="UP000076154"/>
    </source>
</evidence>
<dbReference type="GO" id="GO:0000462">
    <property type="term" value="P:maturation of SSU-rRNA from tricistronic rRNA transcript (SSU-rRNA, 5.8S rRNA, LSU-rRNA)"/>
    <property type="evidence" value="ECO:0007669"/>
    <property type="project" value="TreeGrafter"/>
</dbReference>
<keyword evidence="5" id="KW-0698">rRNA processing</keyword>
<sequence>MGPVRTSKSTRQAESSTSSNAGPSKPKARRNHSHVEKEPKGLPGVQKIKSSLRQTRRLLAKDNLAADVRVETERRLKALEAELAQAQVSKKERDIAVRYHKVKFFERQKVVRKLNQTKKRIASSDASSRPQLEAALFELRVDLNYILHYPKAKKYISLFPFEVRDATASEQITPTTNPNSEEVRSWIRERMEAGELSSDPELHLDGRGEQVNTSTQDWDRGVVSKRSEKSASHHPVKESAEQDAFFGDDDGDESSE</sequence>
<accession>A0A369JZK8</accession>
<comment type="caution">
    <text evidence="9">The sequence shown here is derived from an EMBL/GenBank/DDBJ whole genome shotgun (WGS) entry which is preliminary data.</text>
</comment>
<evidence type="ECO:0000256" key="7">
    <source>
        <dbReference type="ARBA" id="ARBA00023242"/>
    </source>
</evidence>
<proteinExistence type="inferred from homology"/>
<evidence type="ECO:0000256" key="5">
    <source>
        <dbReference type="ARBA" id="ARBA00022552"/>
    </source>
</evidence>
<feature type="region of interest" description="Disordered" evidence="8">
    <location>
        <begin position="1"/>
        <end position="48"/>
    </location>
</feature>
<evidence type="ECO:0000256" key="2">
    <source>
        <dbReference type="ARBA" id="ARBA00006916"/>
    </source>
</evidence>
<dbReference type="PANTHER" id="PTHR33911">
    <property type="entry name" value="RRNA-PROCESSING PROTEIN EFG1"/>
    <property type="match status" value="1"/>
</dbReference>